<dbReference type="InterPro" id="IPR036259">
    <property type="entry name" value="MFS_trans_sf"/>
</dbReference>
<feature type="transmembrane region" description="Helical" evidence="5">
    <location>
        <begin position="115"/>
        <end position="140"/>
    </location>
</feature>
<name>A0A372JP54_9ACTN</name>
<dbReference type="InterPro" id="IPR016181">
    <property type="entry name" value="Acyl_CoA_acyltransferase"/>
</dbReference>
<organism evidence="8 9">
    <name type="scientific">Actinomadura logoneensis</name>
    <dbReference type="NCBI Taxonomy" id="2293572"/>
    <lineage>
        <taxon>Bacteria</taxon>
        <taxon>Bacillati</taxon>
        <taxon>Actinomycetota</taxon>
        <taxon>Actinomycetes</taxon>
        <taxon>Streptosporangiales</taxon>
        <taxon>Thermomonosporaceae</taxon>
        <taxon>Actinomadura</taxon>
    </lineage>
</organism>
<comment type="caution">
    <text evidence="8">The sequence shown here is derived from an EMBL/GenBank/DDBJ whole genome shotgun (WGS) entry which is preliminary data.</text>
</comment>
<gene>
    <name evidence="8" type="ORF">DZF91_09780</name>
</gene>
<protein>
    <submittedName>
        <fullName evidence="8">MFS transporter</fullName>
    </submittedName>
</protein>
<dbReference type="PROSITE" id="PS51186">
    <property type="entry name" value="GNAT"/>
    <property type="match status" value="1"/>
</dbReference>
<evidence type="ECO:0000256" key="5">
    <source>
        <dbReference type="SAM" id="Phobius"/>
    </source>
</evidence>
<feature type="transmembrane region" description="Helical" evidence="5">
    <location>
        <begin position="152"/>
        <end position="171"/>
    </location>
</feature>
<feature type="domain" description="Major facilitator superfamily (MFS) profile" evidence="6">
    <location>
        <begin position="25"/>
        <end position="402"/>
    </location>
</feature>
<feature type="transmembrane region" description="Helical" evidence="5">
    <location>
        <begin position="286"/>
        <end position="305"/>
    </location>
</feature>
<dbReference type="GO" id="GO:0005886">
    <property type="term" value="C:plasma membrane"/>
    <property type="evidence" value="ECO:0007669"/>
    <property type="project" value="UniProtKB-SubCell"/>
</dbReference>
<sequence length="549" mass="57155">MQDATRPLYGQVVAYCNQKGPSRAAVLLFAVASGTAVANVYFAQPLLATLGGEFGIGTGAVGAVVTATQAGYGLGLLLLVPLGDVLDRRRLVPAQLLLLAGALALLGTATRVPVLFASAAAVGLLAVVTQTLVAAAASLASPADRGRVVGQVTSGIVVGILLARTVSGVLADLGGWRSVYLVSAAVTTLLALLLRRTLPLQQARPRVRYPELLRSTVALFVREPLLRARGLLALLLFAAFGTLWSCVALPLTDLGLSHTAIGAFGLAGAAGALAAAPAGRLHDRGLGVRTTTVALVLLALSWGPLALVRHSLWWLALGAVLLDLAVQAVHVTSQSMIYTRRPDAGSRVIGGYMVFYSAGSALGAVASTALYAAAGWSAVCALGAGFSLAALAVSRMGLSSERSPMPEIRLAVPSDRPAVERIVQAAYAPWTEVIGTPPLPLGSDYAALIEAGRVHVLDDLSGLIVLIPEDGRLLVDNVAVDPSRQGEGLGRRLLDHAEEQARALGLPALRLITNEKMTSNIARYERRGYRETGREEIQGRHAVHMAKTL</sequence>
<evidence type="ECO:0000313" key="9">
    <source>
        <dbReference type="Proteomes" id="UP000261811"/>
    </source>
</evidence>
<evidence type="ECO:0000259" key="6">
    <source>
        <dbReference type="PROSITE" id="PS50850"/>
    </source>
</evidence>
<evidence type="ECO:0000256" key="1">
    <source>
        <dbReference type="ARBA" id="ARBA00004651"/>
    </source>
</evidence>
<dbReference type="PROSITE" id="PS50850">
    <property type="entry name" value="MFS"/>
    <property type="match status" value="1"/>
</dbReference>
<comment type="subcellular location">
    <subcellularLocation>
        <location evidence="1">Cell membrane</location>
        <topology evidence="1">Multi-pass membrane protein</topology>
    </subcellularLocation>
</comment>
<dbReference type="SUPFAM" id="SSF103473">
    <property type="entry name" value="MFS general substrate transporter"/>
    <property type="match status" value="1"/>
</dbReference>
<dbReference type="InterPro" id="IPR000182">
    <property type="entry name" value="GNAT_dom"/>
</dbReference>
<keyword evidence="3 5" id="KW-1133">Transmembrane helix</keyword>
<dbReference type="EMBL" id="QURH01000184">
    <property type="protein sequence ID" value="RFU41815.1"/>
    <property type="molecule type" value="Genomic_DNA"/>
</dbReference>
<feature type="transmembrane region" description="Helical" evidence="5">
    <location>
        <begin position="257"/>
        <end position="279"/>
    </location>
</feature>
<feature type="domain" description="N-acetyltransferase" evidence="7">
    <location>
        <begin position="406"/>
        <end position="549"/>
    </location>
</feature>
<proteinExistence type="predicted"/>
<evidence type="ECO:0000259" key="7">
    <source>
        <dbReference type="PROSITE" id="PS51186"/>
    </source>
</evidence>
<dbReference type="Pfam" id="PF07690">
    <property type="entry name" value="MFS_1"/>
    <property type="match status" value="1"/>
</dbReference>
<keyword evidence="4 5" id="KW-0472">Membrane</keyword>
<evidence type="ECO:0000256" key="3">
    <source>
        <dbReference type="ARBA" id="ARBA00022989"/>
    </source>
</evidence>
<feature type="transmembrane region" description="Helical" evidence="5">
    <location>
        <begin position="177"/>
        <end position="194"/>
    </location>
</feature>
<dbReference type="SUPFAM" id="SSF55729">
    <property type="entry name" value="Acyl-CoA N-acyltransferases (Nat)"/>
    <property type="match status" value="1"/>
</dbReference>
<feature type="transmembrane region" description="Helical" evidence="5">
    <location>
        <begin position="371"/>
        <end position="393"/>
    </location>
</feature>
<evidence type="ECO:0000256" key="2">
    <source>
        <dbReference type="ARBA" id="ARBA00022692"/>
    </source>
</evidence>
<feature type="transmembrane region" description="Helical" evidence="5">
    <location>
        <begin position="91"/>
        <end position="109"/>
    </location>
</feature>
<keyword evidence="9" id="KW-1185">Reference proteome</keyword>
<dbReference type="AlphaFoldDB" id="A0A372JP54"/>
<dbReference type="InterPro" id="IPR020846">
    <property type="entry name" value="MFS_dom"/>
</dbReference>
<dbReference type="GO" id="GO:0016747">
    <property type="term" value="F:acyltransferase activity, transferring groups other than amino-acyl groups"/>
    <property type="evidence" value="ECO:0007669"/>
    <property type="project" value="InterPro"/>
</dbReference>
<dbReference type="OrthoDB" id="572496at2"/>
<evidence type="ECO:0000256" key="4">
    <source>
        <dbReference type="ARBA" id="ARBA00023136"/>
    </source>
</evidence>
<dbReference type="InterPro" id="IPR011701">
    <property type="entry name" value="MFS"/>
</dbReference>
<dbReference type="GO" id="GO:0022857">
    <property type="term" value="F:transmembrane transporter activity"/>
    <property type="evidence" value="ECO:0007669"/>
    <property type="project" value="InterPro"/>
</dbReference>
<dbReference type="PANTHER" id="PTHR42910:SF1">
    <property type="entry name" value="MAJOR FACILITATOR SUPERFAMILY (MFS) PROFILE DOMAIN-CONTAINING PROTEIN"/>
    <property type="match status" value="1"/>
</dbReference>
<feature type="transmembrane region" description="Helical" evidence="5">
    <location>
        <begin position="231"/>
        <end position="251"/>
    </location>
</feature>
<dbReference type="Proteomes" id="UP000261811">
    <property type="component" value="Unassembled WGS sequence"/>
</dbReference>
<keyword evidence="2 5" id="KW-0812">Transmembrane</keyword>
<reference evidence="8 9" key="1">
    <citation type="submission" date="2018-08" db="EMBL/GenBank/DDBJ databases">
        <title>Actinomadura jelena sp. nov., a novel Actinomycete isolated from soil in Chad.</title>
        <authorList>
            <person name="Shi L."/>
        </authorList>
    </citation>
    <scope>NUCLEOTIDE SEQUENCE [LARGE SCALE GENOMIC DNA]</scope>
    <source>
        <strain evidence="8 9">NEAU-G17</strain>
    </source>
</reference>
<dbReference type="CDD" id="cd04301">
    <property type="entry name" value="NAT_SF"/>
    <property type="match status" value="1"/>
</dbReference>
<feature type="transmembrane region" description="Helical" evidence="5">
    <location>
        <begin position="311"/>
        <end position="332"/>
    </location>
</feature>
<feature type="transmembrane region" description="Helical" evidence="5">
    <location>
        <begin position="24"/>
        <end position="42"/>
    </location>
</feature>
<dbReference type="Gene3D" id="1.20.1250.20">
    <property type="entry name" value="MFS general substrate transporter like domains"/>
    <property type="match status" value="1"/>
</dbReference>
<feature type="transmembrane region" description="Helical" evidence="5">
    <location>
        <begin position="344"/>
        <end position="365"/>
    </location>
</feature>
<evidence type="ECO:0000313" key="8">
    <source>
        <dbReference type="EMBL" id="RFU41815.1"/>
    </source>
</evidence>
<feature type="transmembrane region" description="Helical" evidence="5">
    <location>
        <begin position="54"/>
        <end position="79"/>
    </location>
</feature>
<accession>A0A372JP54</accession>
<dbReference type="Pfam" id="PF00583">
    <property type="entry name" value="Acetyltransf_1"/>
    <property type="match status" value="1"/>
</dbReference>
<dbReference type="PANTHER" id="PTHR42910">
    <property type="entry name" value="TRANSPORTER SCO4007-RELATED"/>
    <property type="match status" value="1"/>
</dbReference>
<dbReference type="Gene3D" id="3.40.630.30">
    <property type="match status" value="1"/>
</dbReference>